<dbReference type="PANTHER" id="PTHR13799">
    <property type="entry name" value="NGG1 INTERACTING FACTOR 3"/>
    <property type="match status" value="1"/>
</dbReference>
<dbReference type="SUPFAM" id="SSF102705">
    <property type="entry name" value="NIF3 (NGG1p interacting factor 3)-like"/>
    <property type="match status" value="1"/>
</dbReference>
<dbReference type="NCBIfam" id="TIGR00486">
    <property type="entry name" value="YbgI_SA1388"/>
    <property type="match status" value="1"/>
</dbReference>
<feature type="binding site" evidence="5">
    <location>
        <position position="331"/>
    </location>
    <ligand>
        <name>a divalent metal cation</name>
        <dbReference type="ChEBI" id="CHEBI:60240"/>
        <label>1</label>
    </ligand>
</feature>
<evidence type="ECO:0000256" key="5">
    <source>
        <dbReference type="PIRSR" id="PIRSR602678-1"/>
    </source>
</evidence>
<dbReference type="InterPro" id="IPR017221">
    <property type="entry name" value="DUF34/NIF3_bac"/>
</dbReference>
<dbReference type="RefSeq" id="WP_069193582.1">
    <property type="nucleotide sequence ID" value="NZ_RLII01000004.1"/>
</dbReference>
<feature type="binding site" evidence="5">
    <location>
        <position position="335"/>
    </location>
    <ligand>
        <name>a divalent metal cation</name>
        <dbReference type="ChEBI" id="CHEBI:60240"/>
        <label>1</label>
    </ligand>
</feature>
<dbReference type="GO" id="GO:0046872">
    <property type="term" value="F:metal ion binding"/>
    <property type="evidence" value="ECO:0007669"/>
    <property type="project" value="UniProtKB-UniRule"/>
</dbReference>
<dbReference type="Proteomes" id="UP000289166">
    <property type="component" value="Unassembled WGS sequence"/>
</dbReference>
<dbReference type="FunFam" id="3.30.70.120:FF:000006">
    <property type="entry name" value="GTP cyclohydrolase 1 type 2 homolog"/>
    <property type="match status" value="1"/>
</dbReference>
<keyword evidence="3 4" id="KW-0479">Metal-binding</keyword>
<dbReference type="EMBL" id="RLII01000004">
    <property type="protein sequence ID" value="RXE59730.1"/>
    <property type="molecule type" value="Genomic_DNA"/>
</dbReference>
<protein>
    <recommendedName>
        <fullName evidence="2 4">GTP cyclohydrolase 1 type 2 homolog</fullName>
    </recommendedName>
</protein>
<dbReference type="GO" id="GO:0005737">
    <property type="term" value="C:cytoplasm"/>
    <property type="evidence" value="ECO:0007669"/>
    <property type="project" value="TreeGrafter"/>
</dbReference>
<evidence type="ECO:0000313" key="6">
    <source>
        <dbReference type="EMBL" id="RXE59730.1"/>
    </source>
</evidence>
<dbReference type="Pfam" id="PF01784">
    <property type="entry name" value="DUF34_NIF3"/>
    <property type="match status" value="1"/>
</dbReference>
<dbReference type="FunFam" id="3.40.1390.30:FF:000001">
    <property type="entry name" value="GTP cyclohydrolase 1 type 2"/>
    <property type="match status" value="1"/>
</dbReference>
<dbReference type="PIRSF" id="PIRSF037489">
    <property type="entry name" value="UCP037489_NIF3_YqfO"/>
    <property type="match status" value="1"/>
</dbReference>
<sequence length="368" mass="41037">MSIKAREIIRYMEELAPNNLAEDYDNVGLLIGSRESIIERILVCLEVSSKTVDEAIAKKADLIISHHPVIFKGLKRINEDDPKGNIIYRLIKNNIGVYSAHTNLDVAYGGVNNYLSSLLGLTEISNLKDYKAEKLYKIVVFVPHESVDSVREAMSRAGAGWIGNYSDCSFMTAGTGTFRPLEGTNPYIGTTGNLEKVDEYRVETVIAQRDLKKAIEAMIKVHPYEEVAYDIYPLEIKGRQYGMGNVGVLDKPKSLEEFIAVVKEKLSVKNVRVIGDIDREVGKVAVFCGSFDREVLGAAKSKADVLVTGDVKYHDAMDMLEMGMCVIDAGHFNTERIIADRLVELISENFPQIEVVKSNMEEDPFKIC</sequence>
<feature type="binding site" evidence="5">
    <location>
        <position position="105"/>
    </location>
    <ligand>
        <name>a divalent metal cation</name>
        <dbReference type="ChEBI" id="CHEBI:60240"/>
        <label>1</label>
    </ligand>
</feature>
<comment type="caution">
    <text evidence="6">The sequence shown here is derived from an EMBL/GenBank/DDBJ whole genome shotgun (WGS) entry which is preliminary data.</text>
</comment>
<dbReference type="InterPro" id="IPR036069">
    <property type="entry name" value="DUF34/NIF3_sf"/>
</dbReference>
<evidence type="ECO:0000256" key="4">
    <source>
        <dbReference type="PIRNR" id="PIRNR037489"/>
    </source>
</evidence>
<evidence type="ECO:0000256" key="1">
    <source>
        <dbReference type="ARBA" id="ARBA00006964"/>
    </source>
</evidence>
<evidence type="ECO:0000256" key="2">
    <source>
        <dbReference type="ARBA" id="ARBA00022112"/>
    </source>
</evidence>
<dbReference type="Gene3D" id="3.30.70.120">
    <property type="match status" value="1"/>
</dbReference>
<dbReference type="InterPro" id="IPR002678">
    <property type="entry name" value="DUF34/NIF3"/>
</dbReference>
<dbReference type="AlphaFoldDB" id="A0A4Q0I5Z6"/>
<organism evidence="6 7">
    <name type="scientific">Acetivibrio mesophilus</name>
    <dbReference type="NCBI Taxonomy" id="2487273"/>
    <lineage>
        <taxon>Bacteria</taxon>
        <taxon>Bacillati</taxon>
        <taxon>Bacillota</taxon>
        <taxon>Clostridia</taxon>
        <taxon>Eubacteriales</taxon>
        <taxon>Oscillospiraceae</taxon>
        <taxon>Acetivibrio</taxon>
    </lineage>
</organism>
<feature type="binding site" evidence="5">
    <location>
        <position position="66"/>
    </location>
    <ligand>
        <name>a divalent metal cation</name>
        <dbReference type="ChEBI" id="CHEBI:60240"/>
        <label>1</label>
    </ligand>
</feature>
<dbReference type="InterPro" id="IPR015867">
    <property type="entry name" value="N-reg_PII/ATP_PRibTrfase_C"/>
</dbReference>
<evidence type="ECO:0000256" key="3">
    <source>
        <dbReference type="ARBA" id="ARBA00022723"/>
    </source>
</evidence>
<keyword evidence="7" id="KW-1185">Reference proteome</keyword>
<name>A0A4Q0I5Z6_9FIRM</name>
<proteinExistence type="inferred from homology"/>
<evidence type="ECO:0000313" key="7">
    <source>
        <dbReference type="Proteomes" id="UP000289166"/>
    </source>
</evidence>
<comment type="similarity">
    <text evidence="1 4">Belongs to the GTP cyclohydrolase I type 2/NIF3 family.</text>
</comment>
<gene>
    <name evidence="6" type="ORF">EFD62_05275</name>
</gene>
<dbReference type="OrthoDB" id="9792792at2"/>
<feature type="binding site" evidence="5">
    <location>
        <position position="67"/>
    </location>
    <ligand>
        <name>a divalent metal cation</name>
        <dbReference type="ChEBI" id="CHEBI:60240"/>
        <label>1</label>
    </ligand>
</feature>
<reference evidence="7" key="1">
    <citation type="submission" date="2018-11" db="EMBL/GenBank/DDBJ databases">
        <title>Genome sequencing of a novel mesophilic and cellulolytic organism within the genus Hungateiclostridium.</title>
        <authorList>
            <person name="Rettenmaier R."/>
            <person name="Liebl W."/>
            <person name="Zverlov V."/>
        </authorList>
    </citation>
    <scope>NUCLEOTIDE SEQUENCE [LARGE SCALE GENOMIC DNA]</scope>
    <source>
        <strain evidence="7">N2K1</strain>
    </source>
</reference>
<accession>A0A4Q0I5Z6</accession>
<dbReference type="PANTHER" id="PTHR13799:SF14">
    <property type="entry name" value="GTP CYCLOHYDROLASE 1 TYPE 2 HOMOLOG"/>
    <property type="match status" value="1"/>
</dbReference>
<dbReference type="Gene3D" id="3.40.1390.30">
    <property type="entry name" value="NIF3 (NGG1p interacting factor 3)-like"/>
    <property type="match status" value="1"/>
</dbReference>